<evidence type="ECO:0000259" key="21">
    <source>
        <dbReference type="PROSITE" id="PS50112"/>
    </source>
</evidence>
<evidence type="ECO:0000256" key="11">
    <source>
        <dbReference type="ARBA" id="ARBA00022989"/>
    </source>
</evidence>
<dbReference type="SUPFAM" id="SSF55874">
    <property type="entry name" value="ATPase domain of HSP90 chaperone/DNA topoisomerase II/histidine kinase"/>
    <property type="match status" value="1"/>
</dbReference>
<evidence type="ECO:0000259" key="22">
    <source>
        <dbReference type="PROSITE" id="PS50894"/>
    </source>
</evidence>
<dbReference type="InterPro" id="IPR036890">
    <property type="entry name" value="HATPase_C_sf"/>
</dbReference>
<evidence type="ECO:0000256" key="12">
    <source>
        <dbReference type="ARBA" id="ARBA00023012"/>
    </source>
</evidence>
<dbReference type="Pfam" id="PF14827">
    <property type="entry name" value="dCache_3"/>
    <property type="match status" value="1"/>
</dbReference>
<dbReference type="InterPro" id="IPR029150">
    <property type="entry name" value="dCache_3"/>
</dbReference>
<dbReference type="FunFam" id="1.10.287.130:FF:000002">
    <property type="entry name" value="Two-component osmosensing histidine kinase"/>
    <property type="match status" value="1"/>
</dbReference>
<feature type="transmembrane region" description="Helical" evidence="18">
    <location>
        <begin position="311"/>
        <end position="332"/>
    </location>
</feature>
<dbReference type="NCBIfam" id="TIGR00229">
    <property type="entry name" value="sensory_box"/>
    <property type="match status" value="1"/>
</dbReference>
<dbReference type="SUPFAM" id="SSF47384">
    <property type="entry name" value="Homodimeric domain of signal transducing histidine kinase"/>
    <property type="match status" value="1"/>
</dbReference>
<evidence type="ECO:0000256" key="14">
    <source>
        <dbReference type="ARBA" id="ARBA00064003"/>
    </source>
</evidence>
<dbReference type="InterPro" id="IPR001789">
    <property type="entry name" value="Sig_transdc_resp-reg_receiver"/>
</dbReference>
<keyword evidence="8" id="KW-0547">Nucleotide-binding</keyword>
<keyword evidence="4" id="KW-1003">Cell membrane</keyword>
<evidence type="ECO:0000256" key="6">
    <source>
        <dbReference type="ARBA" id="ARBA00022679"/>
    </source>
</evidence>
<sequence>MGETQVDKIDERIRLRILFPVGLALVTLLAVSVLGVYWLERRDVEKAVLETAQGASRLFQSGLSRDAQLMDNAIYFLQRDPTLQAAWSSRDRAHLLDIALPLFNEMKSRHRITHFYFMDTDGKCFLRVHQPPRHGDIINRFTMKEASKEARPSHGIELGPLGTFTLRVVHPWRISGKLVGYIELGEEIDHLSAALTKTFGIDLLIFIDKEHLNRPDWEEGMKMLGRTTNWEQYPDSVLVDQTSQNILLAPEERRTLLERGDKTVKLFEMPNSRFFGAAIIPLIDAAQRRVGEMIVLKDITESEDGLRKLSYSLVILCVVAGAGLIGFFYLYLGRIEQKLIKGRNDLEAEIDFRKEVEELLRAANMRQQQLLSTAATSIFTLDINGKIDSMNQEFCRVTGFSREEIIGHHCRFWCHAPIEGDFATLVSDSRANIFREQYTLRAKDGRILSVLRNANLTKHGDNVSGAIESFVDVTDLVEARRVAEEASRSKSEFLANMSHEIRTPMNGILGMTELALNTDLTEEQKEYLDAVKVSAESLLSLIGDILDFSKIQAGKLDLISVSFSLRDSLADTMTILAAQAHKKELELLYDVPFDIPDALIGDPGRLRQILVNLVGNSIKFTQEGEVAVNVEMESESDEHAMLHFRVRDTGIGIPFEKQQKIFEAFEQADGSKTRKYGGTGLGLTITRQLVEMMGGRVWVESEPGGGSQFHFTVSFELSPSAKDERVPEQALNLEGVSVLVVDDNLTNRRILEKTLLYWKMKPTVVASGFEALEVLRQAQNQGTPFRLMLTDCMMPEMDGFELIERINRHSEISTPAIVLLTSAGERGDAARCSSLGVSAYLLKPVSQSVLLLTIVKAIQNPDETATRKCLVTRHSIRESHKRLRILLAEDNLVNQKLAVKLLEKMGHCVSVVEDGEKAVEAIVHEIFDLVLMDVQMPAMDGFEATKLIRDREKGDEKHVLIVAMTAHAMKGDRERCLEAGMDGYISKPINFQELHETIESLFPAADKDEDPRSSTERDEVSVQRDFLLERCAGDAGLLKELVDTFVEDSIRLVDRIRWAVTKREPDDLERAAHELKGSVLNFGVTSVADAAQVLETIGRNRDLTRAQNVLVELEKKIDTLRTSLMAMTT</sequence>
<dbReference type="CDD" id="cd00130">
    <property type="entry name" value="PAS"/>
    <property type="match status" value="1"/>
</dbReference>
<comment type="catalytic activity">
    <reaction evidence="1">
        <text>ATP + protein L-histidine = ADP + protein N-phospho-L-histidine.</text>
        <dbReference type="EC" id="2.7.13.3"/>
    </reaction>
</comment>
<keyword evidence="6" id="KW-0808">Transferase</keyword>
<dbReference type="InterPro" id="IPR036641">
    <property type="entry name" value="HPT_dom_sf"/>
</dbReference>
<feature type="domain" description="Response regulatory" evidence="20">
    <location>
        <begin position="737"/>
        <end position="858"/>
    </location>
</feature>
<feature type="transmembrane region" description="Helical" evidence="18">
    <location>
        <begin position="17"/>
        <end position="39"/>
    </location>
</feature>
<evidence type="ECO:0000256" key="2">
    <source>
        <dbReference type="ARBA" id="ARBA00004651"/>
    </source>
</evidence>
<evidence type="ECO:0000313" key="23">
    <source>
        <dbReference type="EMBL" id="MBI5251906.1"/>
    </source>
</evidence>
<dbReference type="AlphaFoldDB" id="A0A9D6V8J3"/>
<evidence type="ECO:0000256" key="13">
    <source>
        <dbReference type="ARBA" id="ARBA00023136"/>
    </source>
</evidence>
<dbReference type="Pfam" id="PF00512">
    <property type="entry name" value="HisKA"/>
    <property type="match status" value="1"/>
</dbReference>
<feature type="modified residue" description="4-aspartylphosphate" evidence="17">
    <location>
        <position position="933"/>
    </location>
</feature>
<evidence type="ECO:0000256" key="1">
    <source>
        <dbReference type="ARBA" id="ARBA00000085"/>
    </source>
</evidence>
<dbReference type="PROSITE" id="PS50109">
    <property type="entry name" value="HIS_KIN"/>
    <property type="match status" value="1"/>
</dbReference>
<keyword evidence="12" id="KW-0902">Two-component regulatory system</keyword>
<feature type="domain" description="Histidine kinase" evidence="19">
    <location>
        <begin position="496"/>
        <end position="717"/>
    </location>
</feature>
<keyword evidence="13 18" id="KW-0472">Membrane</keyword>
<gene>
    <name evidence="23" type="ORF">HY912_20635</name>
</gene>
<accession>A0A9D6V8J3</accession>
<dbReference type="InterPro" id="IPR011006">
    <property type="entry name" value="CheY-like_superfamily"/>
</dbReference>
<dbReference type="Pfam" id="PF01627">
    <property type="entry name" value="Hpt"/>
    <property type="match status" value="1"/>
</dbReference>
<dbReference type="FunFam" id="3.30.565.10:FF:000010">
    <property type="entry name" value="Sensor histidine kinase RcsC"/>
    <property type="match status" value="1"/>
</dbReference>
<name>A0A9D6V8J3_9BACT</name>
<dbReference type="SUPFAM" id="SSF55785">
    <property type="entry name" value="PYP-like sensor domain (PAS domain)"/>
    <property type="match status" value="1"/>
</dbReference>
<dbReference type="Gene3D" id="1.10.287.130">
    <property type="match status" value="1"/>
</dbReference>
<feature type="domain" description="Response regulatory" evidence="20">
    <location>
        <begin position="884"/>
        <end position="1002"/>
    </location>
</feature>
<dbReference type="CDD" id="cd00156">
    <property type="entry name" value="REC"/>
    <property type="match status" value="1"/>
</dbReference>
<dbReference type="SMART" id="SM00388">
    <property type="entry name" value="HisKA"/>
    <property type="match status" value="1"/>
</dbReference>
<keyword evidence="5 17" id="KW-0597">Phosphoprotein</keyword>
<evidence type="ECO:0000313" key="24">
    <source>
        <dbReference type="Proteomes" id="UP000807825"/>
    </source>
</evidence>
<dbReference type="InterPro" id="IPR003594">
    <property type="entry name" value="HATPase_dom"/>
</dbReference>
<dbReference type="Gene3D" id="3.40.50.2300">
    <property type="match status" value="2"/>
</dbReference>
<dbReference type="GO" id="GO:0000155">
    <property type="term" value="F:phosphorelay sensor kinase activity"/>
    <property type="evidence" value="ECO:0007669"/>
    <property type="project" value="InterPro"/>
</dbReference>
<keyword evidence="9" id="KW-0418">Kinase</keyword>
<dbReference type="SMART" id="SM00073">
    <property type="entry name" value="HPT"/>
    <property type="match status" value="1"/>
</dbReference>
<dbReference type="CDD" id="cd00082">
    <property type="entry name" value="HisKA"/>
    <property type="match status" value="1"/>
</dbReference>
<dbReference type="SUPFAM" id="SSF47226">
    <property type="entry name" value="Histidine-containing phosphotransfer domain, HPT domain"/>
    <property type="match status" value="1"/>
</dbReference>
<dbReference type="PANTHER" id="PTHR45339">
    <property type="entry name" value="HYBRID SIGNAL TRANSDUCTION HISTIDINE KINASE J"/>
    <property type="match status" value="1"/>
</dbReference>
<dbReference type="Pfam" id="PF13426">
    <property type="entry name" value="PAS_9"/>
    <property type="match status" value="1"/>
</dbReference>
<comment type="caution">
    <text evidence="23">The sequence shown here is derived from an EMBL/GenBank/DDBJ whole genome shotgun (WGS) entry which is preliminary data.</text>
</comment>
<dbReference type="SMART" id="SM00091">
    <property type="entry name" value="PAS"/>
    <property type="match status" value="1"/>
</dbReference>
<dbReference type="InterPro" id="IPR029151">
    <property type="entry name" value="Sensor-like_sf"/>
</dbReference>
<evidence type="ECO:0000256" key="5">
    <source>
        <dbReference type="ARBA" id="ARBA00022553"/>
    </source>
</evidence>
<evidence type="ECO:0000256" key="16">
    <source>
        <dbReference type="PROSITE-ProRule" id="PRU00110"/>
    </source>
</evidence>
<dbReference type="Pfam" id="PF00072">
    <property type="entry name" value="Response_reg"/>
    <property type="match status" value="2"/>
</dbReference>
<dbReference type="InterPro" id="IPR003661">
    <property type="entry name" value="HisK_dim/P_dom"/>
</dbReference>
<evidence type="ECO:0000256" key="15">
    <source>
        <dbReference type="ARBA" id="ARBA00068150"/>
    </source>
</evidence>
<organism evidence="23 24">
    <name type="scientific">Desulfomonile tiedjei</name>
    <dbReference type="NCBI Taxonomy" id="2358"/>
    <lineage>
        <taxon>Bacteria</taxon>
        <taxon>Pseudomonadati</taxon>
        <taxon>Thermodesulfobacteriota</taxon>
        <taxon>Desulfomonilia</taxon>
        <taxon>Desulfomonilales</taxon>
        <taxon>Desulfomonilaceae</taxon>
        <taxon>Desulfomonile</taxon>
    </lineage>
</organism>
<evidence type="ECO:0000259" key="19">
    <source>
        <dbReference type="PROSITE" id="PS50109"/>
    </source>
</evidence>
<evidence type="ECO:0000256" key="7">
    <source>
        <dbReference type="ARBA" id="ARBA00022692"/>
    </source>
</evidence>
<evidence type="ECO:0000256" key="9">
    <source>
        <dbReference type="ARBA" id="ARBA00022777"/>
    </source>
</evidence>
<proteinExistence type="predicted"/>
<dbReference type="Gene3D" id="3.30.450.20">
    <property type="entry name" value="PAS domain"/>
    <property type="match status" value="2"/>
</dbReference>
<dbReference type="Proteomes" id="UP000807825">
    <property type="component" value="Unassembled WGS sequence"/>
</dbReference>
<dbReference type="SUPFAM" id="SSF103190">
    <property type="entry name" value="Sensory domain-like"/>
    <property type="match status" value="1"/>
</dbReference>
<dbReference type="InterPro" id="IPR005467">
    <property type="entry name" value="His_kinase_dom"/>
</dbReference>
<dbReference type="InterPro" id="IPR036097">
    <property type="entry name" value="HisK_dim/P_sf"/>
</dbReference>
<dbReference type="EC" id="2.7.13.3" evidence="3"/>
<dbReference type="PRINTS" id="PR00344">
    <property type="entry name" value="BCTRLSENSOR"/>
</dbReference>
<dbReference type="Gene3D" id="3.30.565.10">
    <property type="entry name" value="Histidine kinase-like ATPase, C-terminal domain"/>
    <property type="match status" value="1"/>
</dbReference>
<feature type="modified residue" description="4-aspartylphosphate" evidence="17">
    <location>
        <position position="791"/>
    </location>
</feature>
<dbReference type="InterPro" id="IPR004358">
    <property type="entry name" value="Sig_transdc_His_kin-like_C"/>
</dbReference>
<dbReference type="PROSITE" id="PS50112">
    <property type="entry name" value="PAS"/>
    <property type="match status" value="1"/>
</dbReference>
<evidence type="ECO:0000259" key="20">
    <source>
        <dbReference type="PROSITE" id="PS50110"/>
    </source>
</evidence>
<dbReference type="GO" id="GO:0005886">
    <property type="term" value="C:plasma membrane"/>
    <property type="evidence" value="ECO:0007669"/>
    <property type="project" value="UniProtKB-SubCell"/>
</dbReference>
<keyword evidence="7 18" id="KW-0812">Transmembrane</keyword>
<dbReference type="CDD" id="cd17546">
    <property type="entry name" value="REC_hyHK_CKI1_RcsC-like"/>
    <property type="match status" value="1"/>
</dbReference>
<dbReference type="GO" id="GO:0005524">
    <property type="term" value="F:ATP binding"/>
    <property type="evidence" value="ECO:0007669"/>
    <property type="project" value="UniProtKB-KW"/>
</dbReference>
<dbReference type="PANTHER" id="PTHR45339:SF1">
    <property type="entry name" value="HYBRID SIGNAL TRANSDUCTION HISTIDINE KINASE J"/>
    <property type="match status" value="1"/>
</dbReference>
<dbReference type="CDD" id="cd00088">
    <property type="entry name" value="HPT"/>
    <property type="match status" value="1"/>
</dbReference>
<dbReference type="InterPro" id="IPR035965">
    <property type="entry name" value="PAS-like_dom_sf"/>
</dbReference>
<evidence type="ECO:0000256" key="8">
    <source>
        <dbReference type="ARBA" id="ARBA00022741"/>
    </source>
</evidence>
<reference evidence="23" key="1">
    <citation type="submission" date="2020-07" db="EMBL/GenBank/DDBJ databases">
        <title>Huge and variable diversity of episymbiotic CPR bacteria and DPANN archaea in groundwater ecosystems.</title>
        <authorList>
            <person name="He C.Y."/>
            <person name="Keren R."/>
            <person name="Whittaker M."/>
            <person name="Farag I.F."/>
            <person name="Doudna J."/>
            <person name="Cate J.H.D."/>
            <person name="Banfield J.F."/>
        </authorList>
    </citation>
    <scope>NUCLEOTIDE SEQUENCE</scope>
    <source>
        <strain evidence="23">NC_groundwater_1664_Pr3_B-0.1um_52_9</strain>
    </source>
</reference>
<keyword evidence="11 18" id="KW-1133">Transmembrane helix</keyword>
<dbReference type="SUPFAM" id="SSF52172">
    <property type="entry name" value="CheY-like"/>
    <property type="match status" value="2"/>
</dbReference>
<evidence type="ECO:0000256" key="4">
    <source>
        <dbReference type="ARBA" id="ARBA00022475"/>
    </source>
</evidence>
<keyword evidence="10" id="KW-0067">ATP-binding</keyword>
<dbReference type="PROSITE" id="PS50894">
    <property type="entry name" value="HPT"/>
    <property type="match status" value="1"/>
</dbReference>
<comment type="subunit">
    <text evidence="14">At low DSF concentrations, interacts with RpfF.</text>
</comment>
<evidence type="ECO:0000256" key="18">
    <source>
        <dbReference type="SAM" id="Phobius"/>
    </source>
</evidence>
<evidence type="ECO:0000256" key="10">
    <source>
        <dbReference type="ARBA" id="ARBA00022840"/>
    </source>
</evidence>
<dbReference type="InterPro" id="IPR008207">
    <property type="entry name" value="Sig_transdc_His_kin_Hpt_dom"/>
</dbReference>
<feature type="domain" description="PAS" evidence="21">
    <location>
        <begin position="363"/>
        <end position="407"/>
    </location>
</feature>
<evidence type="ECO:0000256" key="3">
    <source>
        <dbReference type="ARBA" id="ARBA00012438"/>
    </source>
</evidence>
<protein>
    <recommendedName>
        <fullName evidence="15">Sensory/regulatory protein RpfC</fullName>
        <ecNumber evidence="3">2.7.13.3</ecNumber>
    </recommendedName>
</protein>
<feature type="domain" description="HPt" evidence="22">
    <location>
        <begin position="1034"/>
        <end position="1127"/>
    </location>
</feature>
<dbReference type="Gene3D" id="1.20.120.160">
    <property type="entry name" value="HPT domain"/>
    <property type="match status" value="1"/>
</dbReference>
<comment type="subcellular location">
    <subcellularLocation>
        <location evidence="2">Cell membrane</location>
        <topology evidence="2">Multi-pass membrane protein</topology>
    </subcellularLocation>
</comment>
<dbReference type="SMART" id="SM00387">
    <property type="entry name" value="HATPase_c"/>
    <property type="match status" value="1"/>
</dbReference>
<dbReference type="CDD" id="cd16922">
    <property type="entry name" value="HATPase_EvgS-ArcB-TorS-like"/>
    <property type="match status" value="1"/>
</dbReference>
<dbReference type="InterPro" id="IPR000014">
    <property type="entry name" value="PAS"/>
</dbReference>
<dbReference type="Pfam" id="PF02518">
    <property type="entry name" value="HATPase_c"/>
    <property type="match status" value="1"/>
</dbReference>
<evidence type="ECO:0000256" key="17">
    <source>
        <dbReference type="PROSITE-ProRule" id="PRU00169"/>
    </source>
</evidence>
<feature type="modified residue" description="Phosphohistidine" evidence="16">
    <location>
        <position position="1073"/>
    </location>
</feature>
<dbReference type="EMBL" id="JACRDE010000541">
    <property type="protein sequence ID" value="MBI5251906.1"/>
    <property type="molecule type" value="Genomic_DNA"/>
</dbReference>
<dbReference type="SMART" id="SM00448">
    <property type="entry name" value="REC"/>
    <property type="match status" value="2"/>
</dbReference>
<dbReference type="PROSITE" id="PS50110">
    <property type="entry name" value="RESPONSE_REGULATORY"/>
    <property type="match status" value="2"/>
</dbReference>